<reference evidence="11" key="1">
    <citation type="submission" date="2023-08" db="EMBL/GenBank/DDBJ databases">
        <authorList>
            <person name="Chen Y."/>
            <person name="Shah S."/>
            <person name="Dougan E. K."/>
            <person name="Thang M."/>
            <person name="Chan C."/>
        </authorList>
    </citation>
    <scope>NUCLEOTIDE SEQUENCE</scope>
</reference>
<evidence type="ECO:0000256" key="8">
    <source>
        <dbReference type="SAM" id="Phobius"/>
    </source>
</evidence>
<keyword evidence="3" id="KW-1003">Cell membrane</keyword>
<dbReference type="Gene3D" id="3.40.190.10">
    <property type="entry name" value="Periplasmic binding protein-like II"/>
    <property type="match status" value="2"/>
</dbReference>
<dbReference type="EMBL" id="CAUJNA010002223">
    <property type="protein sequence ID" value="CAJ1391400.1"/>
    <property type="molecule type" value="Genomic_DNA"/>
</dbReference>
<dbReference type="InterPro" id="IPR043429">
    <property type="entry name" value="ArtM/GltK/GlnP/TcyL/YhdX-like"/>
</dbReference>
<evidence type="ECO:0000256" key="5">
    <source>
        <dbReference type="ARBA" id="ARBA00022970"/>
    </source>
</evidence>
<dbReference type="GO" id="GO:0043190">
    <property type="term" value="C:ATP-binding cassette (ABC) transporter complex"/>
    <property type="evidence" value="ECO:0007669"/>
    <property type="project" value="InterPro"/>
</dbReference>
<keyword evidence="7 8" id="KW-0472">Membrane</keyword>
<keyword evidence="2" id="KW-0813">Transport</keyword>
<keyword evidence="9" id="KW-0732">Signal</keyword>
<evidence type="ECO:0000313" key="11">
    <source>
        <dbReference type="EMBL" id="CAJ1391400.1"/>
    </source>
</evidence>
<dbReference type="Pfam" id="PF00528">
    <property type="entry name" value="BPD_transp_1"/>
    <property type="match status" value="1"/>
</dbReference>
<keyword evidence="5" id="KW-0029">Amino-acid transport</keyword>
<keyword evidence="12" id="KW-1185">Reference proteome</keyword>
<dbReference type="GO" id="GO:0015276">
    <property type="term" value="F:ligand-gated monoatomic ion channel activity"/>
    <property type="evidence" value="ECO:0007669"/>
    <property type="project" value="InterPro"/>
</dbReference>
<dbReference type="CDD" id="cd06261">
    <property type="entry name" value="TM_PBP2"/>
    <property type="match status" value="1"/>
</dbReference>
<keyword evidence="4 8" id="KW-0812">Transmembrane</keyword>
<sequence>MFTRRWVMTAAAASVMAAGAASGAMAMDLPDLEGRTITVVTENAYPPLQFLDPSTGEQIGWEYDAMEEIGKRLNATIEYQNISWDAMIQAVSDGQYDVGMTGITIREDRMEKVDFSDKYMTSQMFMLVRGDEERFADAPSFAAFEDGLVGAQPGTTPFYVAVYDMLDGDEANPRIKLFETFGASVQALRTGDVDVVLTDGTAGEGYVKASDGALKLVGEPLGTEDFGFIFPKGSDLVEPINAAIASMEADGTLDALNTKWFLEYSLGQTNAIASASVIVTSDEKPLANPMTALPPEPSQDAPDDDFPWWLLALAVIGVGLAILIATNDLYTQVFRTVSRGVQITVFVTLVGFAMASILGLLLALMALSNSLVLRQIARFYVEVIRGIPIIVLLFYIAFVGAPALVWLINGVTWPLQQLGWIEPLLVRDISLLWRAILALMIGYSAFIAEVFRAGILAVDKGQIEAAEALGLSPFQRFRFVVFPQAIRTILPPLGNDFVAMVKDSSLVSVLGVADITQPIRSSPTST</sequence>
<dbReference type="GO" id="GO:0006865">
    <property type="term" value="P:amino acid transport"/>
    <property type="evidence" value="ECO:0007669"/>
    <property type="project" value="UniProtKB-KW"/>
</dbReference>
<organism evidence="11 12">
    <name type="scientific">Effrenium voratum</name>
    <dbReference type="NCBI Taxonomy" id="2562239"/>
    <lineage>
        <taxon>Eukaryota</taxon>
        <taxon>Sar</taxon>
        <taxon>Alveolata</taxon>
        <taxon>Dinophyceae</taxon>
        <taxon>Suessiales</taxon>
        <taxon>Symbiodiniaceae</taxon>
        <taxon>Effrenium</taxon>
    </lineage>
</organism>
<dbReference type="Pfam" id="PF00497">
    <property type="entry name" value="SBP_bac_3"/>
    <property type="match status" value="1"/>
</dbReference>
<dbReference type="InterPro" id="IPR001320">
    <property type="entry name" value="Iontro_rcpt_C"/>
</dbReference>
<feature type="transmembrane region" description="Helical" evidence="8">
    <location>
        <begin position="345"/>
        <end position="367"/>
    </location>
</feature>
<name>A0AA36IR83_9DINO</name>
<evidence type="ECO:0000256" key="6">
    <source>
        <dbReference type="ARBA" id="ARBA00022989"/>
    </source>
</evidence>
<dbReference type="InterPro" id="IPR035906">
    <property type="entry name" value="MetI-like_sf"/>
</dbReference>
<feature type="transmembrane region" description="Helical" evidence="8">
    <location>
        <begin position="431"/>
        <end position="451"/>
    </location>
</feature>
<dbReference type="SUPFAM" id="SSF161098">
    <property type="entry name" value="MetI-like"/>
    <property type="match status" value="1"/>
</dbReference>
<comment type="subcellular location">
    <subcellularLocation>
        <location evidence="1">Cell membrane</location>
        <topology evidence="1">Multi-pass membrane protein</topology>
    </subcellularLocation>
</comment>
<evidence type="ECO:0000256" key="9">
    <source>
        <dbReference type="SAM" id="SignalP"/>
    </source>
</evidence>
<dbReference type="InterPro" id="IPR010065">
    <property type="entry name" value="AA_ABC_transptr_permease_3TM"/>
</dbReference>
<dbReference type="Proteomes" id="UP001178507">
    <property type="component" value="Unassembled WGS sequence"/>
</dbReference>
<evidence type="ECO:0000313" key="12">
    <source>
        <dbReference type="Proteomes" id="UP001178507"/>
    </source>
</evidence>
<dbReference type="Gene3D" id="1.10.3720.10">
    <property type="entry name" value="MetI-like"/>
    <property type="match status" value="1"/>
</dbReference>
<dbReference type="PANTHER" id="PTHR30614:SF0">
    <property type="entry name" value="L-CYSTINE TRANSPORT SYSTEM PERMEASE PROTEIN TCYL"/>
    <property type="match status" value="1"/>
</dbReference>
<feature type="domain" description="ABC transmembrane type-1" evidence="10">
    <location>
        <begin position="341"/>
        <end position="526"/>
    </location>
</feature>
<comment type="caution">
    <text evidence="11">The sequence shown here is derived from an EMBL/GenBank/DDBJ whole genome shotgun (WGS) entry which is preliminary data.</text>
</comment>
<evidence type="ECO:0000256" key="7">
    <source>
        <dbReference type="ARBA" id="ARBA00023136"/>
    </source>
</evidence>
<accession>A0AA36IR83</accession>
<evidence type="ECO:0000256" key="2">
    <source>
        <dbReference type="ARBA" id="ARBA00022448"/>
    </source>
</evidence>
<keyword evidence="6 8" id="KW-1133">Transmembrane helix</keyword>
<dbReference type="SMART" id="SM00079">
    <property type="entry name" value="PBPe"/>
    <property type="match status" value="1"/>
</dbReference>
<evidence type="ECO:0000256" key="4">
    <source>
        <dbReference type="ARBA" id="ARBA00022692"/>
    </source>
</evidence>
<feature type="chain" id="PRO_5041279834" description="ABC transmembrane type-1 domain-containing protein" evidence="9">
    <location>
        <begin position="27"/>
        <end position="526"/>
    </location>
</feature>
<dbReference type="InterPro" id="IPR000515">
    <property type="entry name" value="MetI-like"/>
</dbReference>
<dbReference type="PROSITE" id="PS51318">
    <property type="entry name" value="TAT"/>
    <property type="match status" value="1"/>
</dbReference>
<feature type="transmembrane region" description="Helical" evidence="8">
    <location>
        <begin position="306"/>
        <end position="325"/>
    </location>
</feature>
<feature type="transmembrane region" description="Helical" evidence="8">
    <location>
        <begin position="387"/>
        <end position="411"/>
    </location>
</feature>
<dbReference type="NCBIfam" id="TIGR01726">
    <property type="entry name" value="HEQRo_perm_3TM"/>
    <property type="match status" value="1"/>
</dbReference>
<gene>
    <name evidence="11" type="ORF">EVOR1521_LOCUS16664</name>
</gene>
<evidence type="ECO:0000256" key="3">
    <source>
        <dbReference type="ARBA" id="ARBA00022475"/>
    </source>
</evidence>
<dbReference type="PANTHER" id="PTHR30614">
    <property type="entry name" value="MEMBRANE COMPONENT OF AMINO ACID ABC TRANSPORTER"/>
    <property type="match status" value="1"/>
</dbReference>
<dbReference type="AlphaFoldDB" id="A0AA36IR83"/>
<evidence type="ECO:0000259" key="10">
    <source>
        <dbReference type="PROSITE" id="PS50928"/>
    </source>
</evidence>
<dbReference type="InterPro" id="IPR006311">
    <property type="entry name" value="TAT_signal"/>
</dbReference>
<dbReference type="PROSITE" id="PS50928">
    <property type="entry name" value="ABC_TM1"/>
    <property type="match status" value="1"/>
</dbReference>
<dbReference type="InterPro" id="IPR001638">
    <property type="entry name" value="Solute-binding_3/MltF_N"/>
</dbReference>
<dbReference type="SUPFAM" id="SSF53850">
    <property type="entry name" value="Periplasmic binding protein-like II"/>
    <property type="match status" value="1"/>
</dbReference>
<dbReference type="SMART" id="SM00062">
    <property type="entry name" value="PBPb"/>
    <property type="match status" value="1"/>
</dbReference>
<protein>
    <recommendedName>
        <fullName evidence="10">ABC transmembrane type-1 domain-containing protein</fullName>
    </recommendedName>
</protein>
<evidence type="ECO:0000256" key="1">
    <source>
        <dbReference type="ARBA" id="ARBA00004651"/>
    </source>
</evidence>
<proteinExistence type="predicted"/>
<feature type="signal peptide" evidence="9">
    <location>
        <begin position="1"/>
        <end position="26"/>
    </location>
</feature>